<protein>
    <submittedName>
        <fullName evidence="2">Pilus assembly protein</fullName>
    </submittedName>
</protein>
<reference evidence="1" key="2">
    <citation type="submission" date="2022-01" db="EMBL/GenBank/DDBJ databases">
        <authorList>
            <person name="Rana R."/>
            <person name="Patil P.B."/>
        </authorList>
    </citation>
    <scope>NUCLEOTIDE SEQUENCE</scope>
    <source>
        <strain evidence="1">PPL560</strain>
    </source>
</reference>
<dbReference type="RefSeq" id="WP_242159186.1">
    <property type="nucleotide sequence ID" value="NZ_CP131914.1"/>
</dbReference>
<gene>
    <name evidence="1" type="ORF">L3V74_06115</name>
    <name evidence="2" type="ORF">Q7W82_01470</name>
</gene>
<reference evidence="2" key="3">
    <citation type="submission" date="2023-08" db="EMBL/GenBank/DDBJ databases">
        <title>Complete genome sequence of Xanthomonas indica.</title>
        <authorList>
            <person name="Patil P.B."/>
            <person name="Rana R."/>
        </authorList>
    </citation>
    <scope>NUCLEOTIDE SEQUENCE</scope>
    <source>
        <strain evidence="2">PPL560</strain>
    </source>
</reference>
<sequence>MKTTLFTPARRMRGQGMVELAVCAAVLVPLFLLIPVVAKLGHGKQMAMQAARNAAWEASVAKNYQPASRAVLQSKALDRNFADADAPITSRTSGVSSGTFSDQMLNTFSNQKLLEKRDLSVTRTANKGSPGYVDEAAQLLPKNYFDNAFPPSKSGYVTAEVTLNYRDLKTADGRPARFLEPLDNLNLADKRHQTLLTDAWNASGPRSGARSVIATVRPLAPVSYFEGLDGVFDLLKPLTPILPMVGSLGDLELGAIEPDVVPADKLANYPVKPGKP</sequence>
<accession>A0AAU8I678</accession>
<organism evidence="2">
    <name type="scientific">Xanthomonas indica</name>
    <dbReference type="NCBI Taxonomy" id="2912242"/>
    <lineage>
        <taxon>Bacteria</taxon>
        <taxon>Pseudomonadati</taxon>
        <taxon>Pseudomonadota</taxon>
        <taxon>Gammaproteobacteria</taxon>
        <taxon>Lysobacterales</taxon>
        <taxon>Lysobacteraceae</taxon>
        <taxon>Xanthomonas</taxon>
    </lineage>
</organism>
<evidence type="ECO:0000313" key="3">
    <source>
        <dbReference type="Proteomes" id="UP001430647"/>
    </source>
</evidence>
<name>A0AAU8I678_9XANT</name>
<proteinExistence type="predicted"/>
<dbReference type="EMBL" id="CP131914">
    <property type="protein sequence ID" value="XCI80862.1"/>
    <property type="molecule type" value="Genomic_DNA"/>
</dbReference>
<dbReference type="EMBL" id="JAKJPQ010000004">
    <property type="protein sequence ID" value="MCI2261110.1"/>
    <property type="molecule type" value="Genomic_DNA"/>
</dbReference>
<evidence type="ECO:0000313" key="1">
    <source>
        <dbReference type="EMBL" id="MCI2261110.1"/>
    </source>
</evidence>
<keyword evidence="3" id="KW-1185">Reference proteome</keyword>
<dbReference type="AlphaFoldDB" id="A0AAU8I678"/>
<dbReference type="KEGG" id="xin:Q7W82_01470"/>
<evidence type="ECO:0000313" key="2">
    <source>
        <dbReference type="EMBL" id="XCI80862.1"/>
    </source>
</evidence>
<reference evidence="1 3" key="1">
    <citation type="journal article" date="2022" name="Curr. Microbiol.">
        <title>Xanthomonas indica sp. nov., a Novel Member of Non-Pathogenic Xanthomonas Community from Healthy Rice Seeds.</title>
        <authorList>
            <person name="Rana R."/>
            <person name="Madhavan V.N."/>
            <person name="Saroha T."/>
            <person name="Bansal K."/>
            <person name="Kaur A."/>
            <person name="Sonti R.V."/>
            <person name="Patel H.K."/>
            <person name="Patil P.B."/>
        </authorList>
    </citation>
    <scope>NUCLEOTIDE SEQUENCE [LARGE SCALE GENOMIC DNA]</scope>
    <source>
        <strain evidence="1 3">PPL560</strain>
    </source>
</reference>
<dbReference type="Proteomes" id="UP001430647">
    <property type="component" value="Unassembled WGS sequence"/>
</dbReference>